<feature type="region of interest" description="Disordered" evidence="9">
    <location>
        <begin position="619"/>
        <end position="644"/>
    </location>
</feature>
<evidence type="ECO:0000256" key="2">
    <source>
        <dbReference type="ARBA" id="ARBA00022448"/>
    </source>
</evidence>
<dbReference type="InterPro" id="IPR050866">
    <property type="entry name" value="CNG_cation_channel"/>
</dbReference>
<dbReference type="SMART" id="SM00100">
    <property type="entry name" value="cNMP"/>
    <property type="match status" value="1"/>
</dbReference>
<keyword evidence="6 10" id="KW-0472">Membrane</keyword>
<feature type="domain" description="Cyclic nucleotide-binding" evidence="11">
    <location>
        <begin position="422"/>
        <end position="526"/>
    </location>
</feature>
<keyword evidence="2" id="KW-0813">Transport</keyword>
<dbReference type="Gene3D" id="2.60.120.10">
    <property type="entry name" value="Jelly Rolls"/>
    <property type="match status" value="1"/>
</dbReference>
<keyword evidence="8" id="KW-0407">Ion channel</keyword>
<dbReference type="AlphaFoldDB" id="A0A6P8HPV7"/>
<feature type="transmembrane region" description="Helical" evidence="10">
    <location>
        <begin position="235"/>
        <end position="259"/>
    </location>
</feature>
<dbReference type="GO" id="GO:0005249">
    <property type="term" value="F:voltage-gated potassium channel activity"/>
    <property type="evidence" value="ECO:0007669"/>
    <property type="project" value="InterPro"/>
</dbReference>
<dbReference type="GeneID" id="116291658"/>
<dbReference type="Gene3D" id="1.10.287.70">
    <property type="match status" value="1"/>
</dbReference>
<evidence type="ECO:0000256" key="10">
    <source>
        <dbReference type="SAM" id="Phobius"/>
    </source>
</evidence>
<dbReference type="FunCoup" id="A0A6P8HPV7">
    <property type="interactions" value="595"/>
</dbReference>
<organism evidence="12 13">
    <name type="scientific">Actinia tenebrosa</name>
    <name type="common">Australian red waratah sea anemone</name>
    <dbReference type="NCBI Taxonomy" id="6105"/>
    <lineage>
        <taxon>Eukaryota</taxon>
        <taxon>Metazoa</taxon>
        <taxon>Cnidaria</taxon>
        <taxon>Anthozoa</taxon>
        <taxon>Hexacorallia</taxon>
        <taxon>Actiniaria</taxon>
        <taxon>Actiniidae</taxon>
        <taxon>Actinia</taxon>
    </lineage>
</organism>
<evidence type="ECO:0000313" key="13">
    <source>
        <dbReference type="RefSeq" id="XP_031554710.1"/>
    </source>
</evidence>
<name>A0A6P8HPV7_ACTTE</name>
<dbReference type="PROSITE" id="PS00888">
    <property type="entry name" value="CNMP_BINDING_1"/>
    <property type="match status" value="1"/>
</dbReference>
<dbReference type="KEGG" id="aten:116291658"/>
<feature type="compositionally biased region" description="Low complexity" evidence="9">
    <location>
        <begin position="626"/>
        <end position="644"/>
    </location>
</feature>
<dbReference type="InterPro" id="IPR014710">
    <property type="entry name" value="RmlC-like_jellyroll"/>
</dbReference>
<keyword evidence="3 10" id="KW-0812">Transmembrane</keyword>
<dbReference type="Proteomes" id="UP000515163">
    <property type="component" value="Unplaced"/>
</dbReference>
<dbReference type="GO" id="GO:0044877">
    <property type="term" value="F:protein-containing complex binding"/>
    <property type="evidence" value="ECO:0007669"/>
    <property type="project" value="TreeGrafter"/>
</dbReference>
<keyword evidence="5" id="KW-0406">Ion transport</keyword>
<dbReference type="PANTHER" id="PTHR45638:SF11">
    <property type="entry name" value="CYCLIC NUCLEOTIDE-GATED CATION CHANNEL SUBUNIT A"/>
    <property type="match status" value="1"/>
</dbReference>
<dbReference type="FunFam" id="2.60.120.10:FF:000002">
    <property type="entry name" value="Cyclic nucleotide gated channel alpha 1a"/>
    <property type="match status" value="1"/>
</dbReference>
<dbReference type="PROSITE" id="PS00889">
    <property type="entry name" value="CNMP_BINDING_2"/>
    <property type="match status" value="1"/>
</dbReference>
<dbReference type="OrthoDB" id="421226at2759"/>
<evidence type="ECO:0000256" key="6">
    <source>
        <dbReference type="ARBA" id="ARBA00023136"/>
    </source>
</evidence>
<dbReference type="PRINTS" id="PR01463">
    <property type="entry name" value="EAGCHANLFMLY"/>
</dbReference>
<protein>
    <submittedName>
        <fullName evidence="13">Cyclic nucleotide-gated olfactory channel-like isoform X1</fullName>
    </submittedName>
</protein>
<dbReference type="InterPro" id="IPR018488">
    <property type="entry name" value="cNMP-bd_CS"/>
</dbReference>
<dbReference type="InterPro" id="IPR000595">
    <property type="entry name" value="cNMP-bd_dom"/>
</dbReference>
<evidence type="ECO:0000259" key="11">
    <source>
        <dbReference type="PROSITE" id="PS50042"/>
    </source>
</evidence>
<dbReference type="RefSeq" id="XP_031554710.1">
    <property type="nucleotide sequence ID" value="XM_031698850.1"/>
</dbReference>
<evidence type="ECO:0000256" key="3">
    <source>
        <dbReference type="ARBA" id="ARBA00022692"/>
    </source>
</evidence>
<dbReference type="GO" id="GO:0005886">
    <property type="term" value="C:plasma membrane"/>
    <property type="evidence" value="ECO:0007669"/>
    <property type="project" value="TreeGrafter"/>
</dbReference>
<dbReference type="CDD" id="cd00038">
    <property type="entry name" value="CAP_ED"/>
    <property type="match status" value="1"/>
</dbReference>
<proteinExistence type="predicted"/>
<dbReference type="Gene3D" id="1.10.287.630">
    <property type="entry name" value="Helix hairpin bin"/>
    <property type="match status" value="1"/>
</dbReference>
<dbReference type="Pfam" id="PF00520">
    <property type="entry name" value="Ion_trans"/>
    <property type="match status" value="1"/>
</dbReference>
<feature type="transmembrane region" description="Helical" evidence="10">
    <location>
        <begin position="179"/>
        <end position="202"/>
    </location>
</feature>
<dbReference type="SUPFAM" id="SSF81324">
    <property type="entry name" value="Voltage-gated potassium channels"/>
    <property type="match status" value="1"/>
</dbReference>
<keyword evidence="4 10" id="KW-1133">Transmembrane helix</keyword>
<dbReference type="GO" id="GO:0005223">
    <property type="term" value="F:intracellularly cGMP-activated cation channel activity"/>
    <property type="evidence" value="ECO:0007669"/>
    <property type="project" value="TreeGrafter"/>
</dbReference>
<dbReference type="SUPFAM" id="SSF51206">
    <property type="entry name" value="cAMP-binding domain-like"/>
    <property type="match status" value="1"/>
</dbReference>
<accession>A0A6P8HPV7</accession>
<dbReference type="InterPro" id="IPR003938">
    <property type="entry name" value="K_chnl_volt-dep_EAG/ELK/ERG"/>
</dbReference>
<dbReference type="Pfam" id="PF00027">
    <property type="entry name" value="cNMP_binding"/>
    <property type="match status" value="1"/>
</dbReference>
<dbReference type="PROSITE" id="PS50042">
    <property type="entry name" value="CNMP_BINDING_3"/>
    <property type="match status" value="1"/>
</dbReference>
<evidence type="ECO:0000256" key="4">
    <source>
        <dbReference type="ARBA" id="ARBA00022989"/>
    </source>
</evidence>
<keyword evidence="12" id="KW-1185">Reference proteome</keyword>
<evidence type="ECO:0000256" key="8">
    <source>
        <dbReference type="ARBA" id="ARBA00023303"/>
    </source>
</evidence>
<comment type="subcellular location">
    <subcellularLocation>
        <location evidence="1">Membrane</location>
        <topology evidence="1">Multi-pass membrane protein</topology>
    </subcellularLocation>
</comment>
<dbReference type="FunFam" id="1.10.287.630:FF:000001">
    <property type="entry name" value="Cyclic nucleotide-gated channel alpha 3"/>
    <property type="match status" value="1"/>
</dbReference>
<gene>
    <name evidence="13" type="primary">LOC116291658</name>
</gene>
<dbReference type="GO" id="GO:0017071">
    <property type="term" value="C:intracellular cyclic nucleotide activated cation channel complex"/>
    <property type="evidence" value="ECO:0007669"/>
    <property type="project" value="TreeGrafter"/>
</dbReference>
<evidence type="ECO:0000256" key="1">
    <source>
        <dbReference type="ARBA" id="ARBA00004141"/>
    </source>
</evidence>
<evidence type="ECO:0000256" key="5">
    <source>
        <dbReference type="ARBA" id="ARBA00023065"/>
    </source>
</evidence>
<feature type="transmembrane region" description="Helical" evidence="10">
    <location>
        <begin position="104"/>
        <end position="124"/>
    </location>
</feature>
<dbReference type="InParanoid" id="A0A6P8HPV7"/>
<reference evidence="13" key="1">
    <citation type="submission" date="2025-08" db="UniProtKB">
        <authorList>
            <consortium name="RefSeq"/>
        </authorList>
    </citation>
    <scope>IDENTIFICATION</scope>
    <source>
        <tissue evidence="13">Tentacle</tissue>
    </source>
</reference>
<keyword evidence="7" id="KW-1071">Ligand-gated ion channel</keyword>
<dbReference type="PANTHER" id="PTHR45638">
    <property type="entry name" value="CYCLIC NUCLEOTIDE-GATED CATION CHANNEL SUBUNIT A"/>
    <property type="match status" value="1"/>
</dbReference>
<dbReference type="InterPro" id="IPR018490">
    <property type="entry name" value="cNMP-bd_dom_sf"/>
</dbReference>
<evidence type="ECO:0000256" key="9">
    <source>
        <dbReference type="SAM" id="MobiDB-lite"/>
    </source>
</evidence>
<evidence type="ECO:0000313" key="12">
    <source>
        <dbReference type="Proteomes" id="UP000515163"/>
    </source>
</evidence>
<sequence>MGRKKKSLICFRSRCNTLSVDTEMSAVNSNRASRVHFEDPVDEGDDTDLVSKKNKTRYWSKGERRYSEAEKAFLSRVRIRSVVGHSREKKFGCLKYFDPGEDRVYLWLLVVTAAVLYNIWTIILRTAFSQLNKDLFIMWIVLDYTCDIIYVGDVIASMRTGFLEEGILQTNNRKIRKHYFRSASFYLDAASIIPLDFLYIFVGLNPAVRLNRIIKFHRFWHFLDRTESRTTLPNVIRIASLVHFILMIIHWNACIYFMVSQAIGFGTDSWVYPGTQAQMGPNSTYNSLSRQYIYSFYWSTLTLTTIGEVTPPQTTVEYVIVTFDYLIGVLLFATIVGNVGNIITNLNATRLDFQNKMDGVKAYMRFHKIPQDLQKRVIKWFDYLWTYKKHPDEEEILLSLPDKLRAEIAINVHLDSLRKVTIFQDCESGFLCELVLRLRSQLFSPGDYVCRKGEVGREMYIVNRGKLEVVSERGTKIYAVLEAGSYFGEISVLCMSSAGNRRTASVRSVGYTELFCLSKNDLTEVLNEYPIIKEEIEKIAKEKLENDKRRTSMAFSRTEVGKRDTSEGSMVDDNVVTKMIEKIEKLEADKEDLSTKLQKQKSEYDERLVTLETALSELLRKRSNDESSPSPSLKTSSESIWKKR</sequence>
<evidence type="ECO:0000256" key="7">
    <source>
        <dbReference type="ARBA" id="ARBA00023286"/>
    </source>
</evidence>
<dbReference type="InterPro" id="IPR005821">
    <property type="entry name" value="Ion_trans_dom"/>
</dbReference>
<dbReference type="FunFam" id="1.10.287.70:FF:000072">
    <property type="entry name" value="Cyclic nucleotide gated channel beta 3"/>
    <property type="match status" value="1"/>
</dbReference>